<organism evidence="2 3">
    <name type="scientific">Arabis nemorensis</name>
    <dbReference type="NCBI Taxonomy" id="586526"/>
    <lineage>
        <taxon>Eukaryota</taxon>
        <taxon>Viridiplantae</taxon>
        <taxon>Streptophyta</taxon>
        <taxon>Embryophyta</taxon>
        <taxon>Tracheophyta</taxon>
        <taxon>Spermatophyta</taxon>
        <taxon>Magnoliopsida</taxon>
        <taxon>eudicotyledons</taxon>
        <taxon>Gunneridae</taxon>
        <taxon>Pentapetalae</taxon>
        <taxon>rosids</taxon>
        <taxon>malvids</taxon>
        <taxon>Brassicales</taxon>
        <taxon>Brassicaceae</taxon>
        <taxon>Arabideae</taxon>
        <taxon>Arabis</taxon>
    </lineage>
</organism>
<comment type="caution">
    <text evidence="2">The sequence shown here is derived from an EMBL/GenBank/DDBJ whole genome shotgun (WGS) entry which is preliminary data.</text>
</comment>
<keyword evidence="3" id="KW-1185">Reference proteome</keyword>
<gene>
    <name evidence="2" type="ORF">ANE_LOCUS28283</name>
</gene>
<evidence type="ECO:0000313" key="3">
    <source>
        <dbReference type="Proteomes" id="UP000489600"/>
    </source>
</evidence>
<dbReference type="OrthoDB" id="1075977at2759"/>
<sequence>MRRRSGDIEAESRGKRKAPEGDDNGRVKRRSVQRKKKKNTLPRDANGRVKRRSAQRKKKKNLRGICGCVSPRCSAYTYRSSFSWYFILLSRLHAISIL</sequence>
<feature type="compositionally biased region" description="Basic residues" evidence="1">
    <location>
        <begin position="48"/>
        <end position="61"/>
    </location>
</feature>
<feature type="region of interest" description="Disordered" evidence="1">
    <location>
        <begin position="1"/>
        <end position="61"/>
    </location>
</feature>
<evidence type="ECO:0000256" key="1">
    <source>
        <dbReference type="SAM" id="MobiDB-lite"/>
    </source>
</evidence>
<reference evidence="2" key="1">
    <citation type="submission" date="2019-07" db="EMBL/GenBank/DDBJ databases">
        <authorList>
            <person name="Dittberner H."/>
        </authorList>
    </citation>
    <scope>NUCLEOTIDE SEQUENCE [LARGE SCALE GENOMIC DNA]</scope>
</reference>
<feature type="compositionally biased region" description="Basic residues" evidence="1">
    <location>
        <begin position="27"/>
        <end position="40"/>
    </location>
</feature>
<name>A0A565CVS6_9BRAS</name>
<accession>A0A565CVS6</accession>
<proteinExistence type="predicted"/>
<feature type="compositionally biased region" description="Basic and acidic residues" evidence="1">
    <location>
        <begin position="1"/>
        <end position="26"/>
    </location>
</feature>
<dbReference type="AlphaFoldDB" id="A0A565CVS6"/>
<dbReference type="EMBL" id="CABITT030000008">
    <property type="protein sequence ID" value="VVB17839.1"/>
    <property type="molecule type" value="Genomic_DNA"/>
</dbReference>
<dbReference type="Proteomes" id="UP000489600">
    <property type="component" value="Unassembled WGS sequence"/>
</dbReference>
<evidence type="ECO:0000313" key="2">
    <source>
        <dbReference type="EMBL" id="VVB17839.1"/>
    </source>
</evidence>
<protein>
    <submittedName>
        <fullName evidence="2">Uncharacterized protein</fullName>
    </submittedName>
</protein>